<dbReference type="Pfam" id="PF00248">
    <property type="entry name" value="Aldo_ket_red"/>
    <property type="match status" value="1"/>
</dbReference>
<reference evidence="5" key="1">
    <citation type="submission" date="2023-07" db="EMBL/GenBank/DDBJ databases">
        <authorList>
            <consortium name="AG Swart"/>
            <person name="Singh M."/>
            <person name="Singh A."/>
            <person name="Seah K."/>
            <person name="Emmerich C."/>
        </authorList>
    </citation>
    <scope>NUCLEOTIDE SEQUENCE</scope>
    <source>
        <strain evidence="5">DP1</strain>
    </source>
</reference>
<dbReference type="SUPFAM" id="SSF51430">
    <property type="entry name" value="NAD(P)-linked oxidoreductase"/>
    <property type="match status" value="1"/>
</dbReference>
<gene>
    <name evidence="5" type="ORF">ECRASSUSDP1_LOCUS25977</name>
</gene>
<dbReference type="Gene3D" id="3.20.20.100">
    <property type="entry name" value="NADP-dependent oxidoreductase domain"/>
    <property type="match status" value="1"/>
</dbReference>
<dbReference type="AlphaFoldDB" id="A0AAD1Y454"/>
<name>A0AAD1Y454_EUPCR</name>
<feature type="domain" description="NADP-dependent oxidoreductase" evidence="4">
    <location>
        <begin position="25"/>
        <end position="319"/>
    </location>
</feature>
<keyword evidence="6" id="KW-1185">Reference proteome</keyword>
<dbReference type="InterPro" id="IPR036812">
    <property type="entry name" value="NAD(P)_OxRdtase_dom_sf"/>
</dbReference>
<dbReference type="InterPro" id="IPR005399">
    <property type="entry name" value="K_chnl_volt-dep_bsu_KCNAB-rel"/>
</dbReference>
<keyword evidence="2" id="KW-0521">NADP</keyword>
<dbReference type="PANTHER" id="PTHR43150">
    <property type="entry name" value="HYPERKINETIC, ISOFORM M"/>
    <property type="match status" value="1"/>
</dbReference>
<dbReference type="Proteomes" id="UP001295684">
    <property type="component" value="Unassembled WGS sequence"/>
</dbReference>
<dbReference type="EMBL" id="CAMPGE010026784">
    <property type="protein sequence ID" value="CAI2384450.1"/>
    <property type="molecule type" value="Genomic_DNA"/>
</dbReference>
<evidence type="ECO:0000259" key="4">
    <source>
        <dbReference type="Pfam" id="PF00248"/>
    </source>
</evidence>
<organism evidence="5 6">
    <name type="scientific">Euplotes crassus</name>
    <dbReference type="NCBI Taxonomy" id="5936"/>
    <lineage>
        <taxon>Eukaryota</taxon>
        <taxon>Sar</taxon>
        <taxon>Alveolata</taxon>
        <taxon>Ciliophora</taxon>
        <taxon>Intramacronucleata</taxon>
        <taxon>Spirotrichea</taxon>
        <taxon>Hypotrichia</taxon>
        <taxon>Euplotida</taxon>
        <taxon>Euplotidae</taxon>
        <taxon>Moneuplotes</taxon>
    </lineage>
</organism>
<evidence type="ECO:0000313" key="6">
    <source>
        <dbReference type="Proteomes" id="UP001295684"/>
    </source>
</evidence>
<evidence type="ECO:0000256" key="3">
    <source>
        <dbReference type="ARBA" id="ARBA00023002"/>
    </source>
</evidence>
<proteinExistence type="inferred from homology"/>
<accession>A0AAD1Y454</accession>
<sequence>MESTGSESKMVYRYLGNSGLKVSILGFGNWITGHDPKAEETQIECIKKAYELGVNFFDTAEIYGDGEAEKIMGKAIKELPCERKDIVLTTKIFKCGADVNGTFLSRKHITEAVQNSLDRLGVEYVDVLFCHRPDENTPLEETIKAMNWAIDEGLTFYWATSEWSAAKIAEAMEICKRLKLHKPICDQCEYSALMRTNFEKNLRHSYETYKYGTTIWSPLAGGILTGKYNDGNIPEDTRYKDNAYVSSVILQKYFGPKVKENTLRILNGLKEIADENNVSMAQLCLAWTLVNKDTSTCIFGASKVSQVEDNMKALDLALNWTKELEEKIETLMDNTPEADLDYNKWAKAEGRRSLRVDYDMKIEPMAALWTTFVSSSE</sequence>
<keyword evidence="3" id="KW-0560">Oxidoreductase</keyword>
<dbReference type="PANTHER" id="PTHR43150:SF2">
    <property type="entry name" value="HYPERKINETIC, ISOFORM M"/>
    <property type="match status" value="1"/>
</dbReference>
<evidence type="ECO:0000313" key="5">
    <source>
        <dbReference type="EMBL" id="CAI2384450.1"/>
    </source>
</evidence>
<dbReference type="GO" id="GO:0016491">
    <property type="term" value="F:oxidoreductase activity"/>
    <property type="evidence" value="ECO:0007669"/>
    <property type="project" value="UniProtKB-KW"/>
</dbReference>
<comment type="similarity">
    <text evidence="1">Belongs to the shaker potassium channel beta subunit family.</text>
</comment>
<evidence type="ECO:0000256" key="2">
    <source>
        <dbReference type="ARBA" id="ARBA00022857"/>
    </source>
</evidence>
<comment type="caution">
    <text evidence="5">The sequence shown here is derived from an EMBL/GenBank/DDBJ whole genome shotgun (WGS) entry which is preliminary data.</text>
</comment>
<evidence type="ECO:0000256" key="1">
    <source>
        <dbReference type="ARBA" id="ARBA00006515"/>
    </source>
</evidence>
<dbReference type="PRINTS" id="PR01577">
    <property type="entry name" value="KCNABCHANNEL"/>
</dbReference>
<dbReference type="InterPro" id="IPR023210">
    <property type="entry name" value="NADP_OxRdtase_dom"/>
</dbReference>
<protein>
    <recommendedName>
        <fullName evidence="4">NADP-dependent oxidoreductase domain-containing protein</fullName>
    </recommendedName>
</protein>